<keyword evidence="9" id="KW-1185">Reference proteome</keyword>
<dbReference type="Pfam" id="PF20684">
    <property type="entry name" value="Fung_rhodopsin"/>
    <property type="match status" value="1"/>
</dbReference>
<evidence type="ECO:0000256" key="6">
    <source>
        <dbReference type="SAM" id="Phobius"/>
    </source>
</evidence>
<comment type="similarity">
    <text evidence="5">Belongs to the SAT4 family.</text>
</comment>
<dbReference type="Proteomes" id="UP001590950">
    <property type="component" value="Unassembled WGS sequence"/>
</dbReference>
<feature type="transmembrane region" description="Helical" evidence="6">
    <location>
        <begin position="124"/>
        <end position="143"/>
    </location>
</feature>
<organism evidence="8 9">
    <name type="scientific">Stereocaulon virgatum</name>
    <dbReference type="NCBI Taxonomy" id="373712"/>
    <lineage>
        <taxon>Eukaryota</taxon>
        <taxon>Fungi</taxon>
        <taxon>Dikarya</taxon>
        <taxon>Ascomycota</taxon>
        <taxon>Pezizomycotina</taxon>
        <taxon>Lecanoromycetes</taxon>
        <taxon>OSLEUM clade</taxon>
        <taxon>Lecanoromycetidae</taxon>
        <taxon>Lecanorales</taxon>
        <taxon>Lecanorineae</taxon>
        <taxon>Stereocaulaceae</taxon>
        <taxon>Stereocaulon</taxon>
    </lineage>
</organism>
<keyword evidence="4 6" id="KW-0472">Membrane</keyword>
<feature type="transmembrane region" description="Helical" evidence="6">
    <location>
        <begin position="12"/>
        <end position="32"/>
    </location>
</feature>
<feature type="transmembrane region" description="Helical" evidence="6">
    <location>
        <begin position="88"/>
        <end position="112"/>
    </location>
</feature>
<sequence length="273" mass="30687">MRPIAFTKASFSFILLYRPSIAAVKISVLLLYRRIFPQKRFRILLHWYGAFVLVYTTLFVFLDMFHCRPVDRAWSTTDKSSCLNMDTIWVVGGSLNAITDIAALCLPMPLLWQLHLTKEKRLQLMGVFLLGGFVCIVSVIRVVELGGISSSRDLSYVFATTIIWSTVEVGVGIFCACLPVLRPIFNSLCPFLTNSNSCSEGLPRHHQPRSRRDTLRIKDYRPSDALGDRAPFAQVVTSVIRNSQSDDQEGQELAGNGITVVTDIKQKIVDMPI</sequence>
<comment type="subcellular location">
    <subcellularLocation>
        <location evidence="1">Membrane</location>
        <topology evidence="1">Multi-pass membrane protein</topology>
    </subcellularLocation>
</comment>
<dbReference type="PANTHER" id="PTHR33048:SF47">
    <property type="entry name" value="INTEGRAL MEMBRANE PROTEIN-RELATED"/>
    <property type="match status" value="1"/>
</dbReference>
<evidence type="ECO:0000256" key="1">
    <source>
        <dbReference type="ARBA" id="ARBA00004141"/>
    </source>
</evidence>
<feature type="domain" description="Rhodopsin" evidence="7">
    <location>
        <begin position="10"/>
        <end position="186"/>
    </location>
</feature>
<evidence type="ECO:0000256" key="2">
    <source>
        <dbReference type="ARBA" id="ARBA00022692"/>
    </source>
</evidence>
<evidence type="ECO:0000256" key="3">
    <source>
        <dbReference type="ARBA" id="ARBA00022989"/>
    </source>
</evidence>
<keyword evidence="2 6" id="KW-0812">Transmembrane</keyword>
<evidence type="ECO:0000313" key="9">
    <source>
        <dbReference type="Proteomes" id="UP001590950"/>
    </source>
</evidence>
<dbReference type="InterPro" id="IPR049326">
    <property type="entry name" value="Rhodopsin_dom_fungi"/>
</dbReference>
<evidence type="ECO:0000256" key="5">
    <source>
        <dbReference type="ARBA" id="ARBA00038359"/>
    </source>
</evidence>
<protein>
    <recommendedName>
        <fullName evidence="7">Rhodopsin domain-containing protein</fullName>
    </recommendedName>
</protein>
<accession>A0ABR3ZVW3</accession>
<feature type="transmembrane region" description="Helical" evidence="6">
    <location>
        <begin position="44"/>
        <end position="62"/>
    </location>
</feature>
<proteinExistence type="inferred from homology"/>
<dbReference type="InterPro" id="IPR052337">
    <property type="entry name" value="SAT4-like"/>
</dbReference>
<keyword evidence="3 6" id="KW-1133">Transmembrane helix</keyword>
<dbReference type="EMBL" id="JBEFKJ010000051">
    <property type="protein sequence ID" value="KAL2036786.1"/>
    <property type="molecule type" value="Genomic_DNA"/>
</dbReference>
<dbReference type="PANTHER" id="PTHR33048">
    <property type="entry name" value="PTH11-LIKE INTEGRAL MEMBRANE PROTEIN (AFU_ORTHOLOGUE AFUA_5G11245)"/>
    <property type="match status" value="1"/>
</dbReference>
<evidence type="ECO:0000313" key="8">
    <source>
        <dbReference type="EMBL" id="KAL2036786.1"/>
    </source>
</evidence>
<comment type="caution">
    <text evidence="8">The sequence shown here is derived from an EMBL/GenBank/DDBJ whole genome shotgun (WGS) entry which is preliminary data.</text>
</comment>
<feature type="transmembrane region" description="Helical" evidence="6">
    <location>
        <begin position="155"/>
        <end position="181"/>
    </location>
</feature>
<name>A0ABR3ZVW3_9LECA</name>
<reference evidence="8 9" key="1">
    <citation type="submission" date="2024-09" db="EMBL/GenBank/DDBJ databases">
        <title>Rethinking Asexuality: The Enigmatic Case of Functional Sexual Genes in Lepraria (Stereocaulaceae).</title>
        <authorList>
            <person name="Doellman M."/>
            <person name="Sun Y."/>
            <person name="Barcenas-Pena A."/>
            <person name="Lumbsch H.T."/>
            <person name="Grewe F."/>
        </authorList>
    </citation>
    <scope>NUCLEOTIDE SEQUENCE [LARGE SCALE GENOMIC DNA]</scope>
    <source>
        <strain evidence="8 9">Mercado 3170</strain>
    </source>
</reference>
<gene>
    <name evidence="8" type="ORF">N7G274_010510</name>
</gene>
<evidence type="ECO:0000259" key="7">
    <source>
        <dbReference type="Pfam" id="PF20684"/>
    </source>
</evidence>
<evidence type="ECO:0000256" key="4">
    <source>
        <dbReference type="ARBA" id="ARBA00023136"/>
    </source>
</evidence>